<dbReference type="OrthoDB" id="5786478at2"/>
<evidence type="ECO:0000256" key="1">
    <source>
        <dbReference type="ARBA" id="ARBA00006484"/>
    </source>
</evidence>
<comment type="similarity">
    <text evidence="1 3">Belongs to the short-chain dehydrogenases/reductases (SDR) family.</text>
</comment>
<sequence length="259" mass="27807">MTNVNEETVIVTGSTKGIGQSTAMALAKEGAAVIINGRKDAEVERVVEQIRQAGGRAAGVAACVTEEATGRRLVEAALANFGNVTGLINNAGVTKDRMAHRMELGDFQEVLDVHVTGAFIPAQAVIRHLRSQEKSGFILNMTSLAGLIGNVGQVNYSAAKAAILGMTWTLAKELESKSIQVNAIAPAALTDMTRPHIEKAQQQASSEEEAAYWNVGSAEQVAHFLIDFIKKREMNQTGETYAVNGEEIGYWHPPSYELL</sequence>
<dbReference type="PANTHER" id="PTHR45024">
    <property type="entry name" value="DEHYDROGENASES, SHORT CHAIN"/>
    <property type="match status" value="1"/>
</dbReference>
<evidence type="ECO:0000313" key="6">
    <source>
        <dbReference type="Proteomes" id="UP000287756"/>
    </source>
</evidence>
<keyword evidence="2" id="KW-0560">Oxidoreductase</keyword>
<proteinExistence type="inferred from homology"/>
<dbReference type="AlphaFoldDB" id="A0A410MFY5"/>
<dbReference type="PRINTS" id="PR00081">
    <property type="entry name" value="GDHRDH"/>
</dbReference>
<evidence type="ECO:0000313" key="5">
    <source>
        <dbReference type="EMBL" id="QAS53566.1"/>
    </source>
</evidence>
<dbReference type="EMBL" id="CP026118">
    <property type="protein sequence ID" value="QAS53566.1"/>
    <property type="molecule type" value="Genomic_DNA"/>
</dbReference>
<dbReference type="InterPro" id="IPR036291">
    <property type="entry name" value="NAD(P)-bd_dom_sf"/>
</dbReference>
<accession>A0A410MFY5</accession>
<name>A0A410MFY5_9BACI</name>
<dbReference type="GO" id="GO:0016491">
    <property type="term" value="F:oxidoreductase activity"/>
    <property type="evidence" value="ECO:0007669"/>
    <property type="project" value="UniProtKB-KW"/>
</dbReference>
<evidence type="ECO:0000259" key="4">
    <source>
        <dbReference type="SMART" id="SM00822"/>
    </source>
</evidence>
<dbReference type="PANTHER" id="PTHR45024:SF2">
    <property type="entry name" value="SCP2 DOMAIN-CONTAINING PROTEIN"/>
    <property type="match status" value="1"/>
</dbReference>
<feature type="domain" description="Ketoreductase" evidence="4">
    <location>
        <begin position="7"/>
        <end position="224"/>
    </location>
</feature>
<dbReference type="Pfam" id="PF00106">
    <property type="entry name" value="adh_short"/>
    <property type="match status" value="1"/>
</dbReference>
<gene>
    <name evidence="5" type="ORF">HLI_15835</name>
</gene>
<dbReference type="PROSITE" id="PS00061">
    <property type="entry name" value="ADH_SHORT"/>
    <property type="match status" value="1"/>
</dbReference>
<dbReference type="InterPro" id="IPR051687">
    <property type="entry name" value="Peroxisomal_Beta-Oxidation"/>
</dbReference>
<evidence type="ECO:0000256" key="2">
    <source>
        <dbReference type="ARBA" id="ARBA00023002"/>
    </source>
</evidence>
<dbReference type="InterPro" id="IPR020904">
    <property type="entry name" value="Sc_DH/Rdtase_CS"/>
</dbReference>
<dbReference type="Proteomes" id="UP000287756">
    <property type="component" value="Chromosome"/>
</dbReference>
<dbReference type="PRINTS" id="PR00080">
    <property type="entry name" value="SDRFAMILY"/>
</dbReference>
<reference evidence="5 6" key="1">
    <citation type="submission" date="2018-01" db="EMBL/GenBank/DDBJ databases">
        <title>The whole genome sequencing and assembly of Halobacillus litoralis ERB031 strain.</title>
        <authorList>
            <person name="Lee S.-J."/>
            <person name="Park M.-K."/>
            <person name="Kim J.-Y."/>
            <person name="Lee Y.-J."/>
            <person name="Yi H."/>
            <person name="Bahn Y.-S."/>
            <person name="Kim J.F."/>
            <person name="Lee D.-W."/>
        </authorList>
    </citation>
    <scope>NUCLEOTIDE SEQUENCE [LARGE SCALE GENOMIC DNA]</scope>
    <source>
        <strain evidence="5 6">ERB 031</strain>
    </source>
</reference>
<organism evidence="5 6">
    <name type="scientific">Halobacillus litoralis</name>
    <dbReference type="NCBI Taxonomy" id="45668"/>
    <lineage>
        <taxon>Bacteria</taxon>
        <taxon>Bacillati</taxon>
        <taxon>Bacillota</taxon>
        <taxon>Bacilli</taxon>
        <taxon>Bacillales</taxon>
        <taxon>Bacillaceae</taxon>
        <taxon>Halobacillus</taxon>
    </lineage>
</organism>
<evidence type="ECO:0000256" key="3">
    <source>
        <dbReference type="RuleBase" id="RU000363"/>
    </source>
</evidence>
<dbReference type="InterPro" id="IPR057326">
    <property type="entry name" value="KR_dom"/>
</dbReference>
<protein>
    <submittedName>
        <fullName evidence="5">3-oxoacyl-ACP reductase</fullName>
    </submittedName>
</protein>
<dbReference type="SUPFAM" id="SSF51735">
    <property type="entry name" value="NAD(P)-binding Rossmann-fold domains"/>
    <property type="match status" value="1"/>
</dbReference>
<dbReference type="InterPro" id="IPR002347">
    <property type="entry name" value="SDR_fam"/>
</dbReference>
<dbReference type="RefSeq" id="WP_128525839.1">
    <property type="nucleotide sequence ID" value="NZ_CANLVY010000001.1"/>
</dbReference>
<dbReference type="Gene3D" id="3.40.50.720">
    <property type="entry name" value="NAD(P)-binding Rossmann-like Domain"/>
    <property type="match status" value="1"/>
</dbReference>
<dbReference type="SMART" id="SM00822">
    <property type="entry name" value="PKS_KR"/>
    <property type="match status" value="1"/>
</dbReference>
<dbReference type="KEGG" id="hli:HLI_15835"/>